<dbReference type="GO" id="GO:0006487">
    <property type="term" value="P:protein N-linked glycosylation"/>
    <property type="evidence" value="ECO:0007669"/>
    <property type="project" value="TreeGrafter"/>
</dbReference>
<sequence length="600" mass="71255">MYAYNNPQKQYFNHSSVNLYSKQKKKILILLILILVMVSFYLLYQRSYGQETYGRFKSENNQIKSASNKKSVQQQINFFYNSFYPNIIDEERIKNNTCVITNPGFNQIALTLEGSKEFLQRHYPTYSKFMENLPIALFSQLIPFFYLNQYGGIYVAQETKCLIAIEEIIEKSEKIKLLIQNKKNFKKKSHFWNDIEEEYLIIKNNKAINYKSDLTNHSLNEIKRKVKLYTLDPLAKDKYSLSFFGSSKNHPMLFEVIRQIKSKWKIIIDNTYVLNKDLNISDSFLIHDAHAIKIMIKIWNRKITEYYFSGINKKRESILYLINKPNQVLTKYDNMYTQFELINSGQFEIVNANWQKEHYWTIPNIIHQTWKNRYDEIVYRSMVTWRSLNPAFQYYFYTDQEIEDYVKTFFPRYFEMWDDLPGVVRSDIFRYLIIYREGGIYSDIDTRCVKPIREWGHLDPQIRGKVGMIIGIEMTANLAKVPFDRILQWCQWTYGGAPGHPILINTVERAYQYWKKGENLEKITSFSGPRVWSKAIFKYQMEPHNDILLGKSPHAFVGGLRDVDPTDPKVCSLHDWQGSWKKQGLKVSQEKNKNMGNTQK</sequence>
<keyword evidence="1" id="KW-1133">Transmembrane helix</keyword>
<feature type="transmembrane region" description="Helical" evidence="1">
    <location>
        <begin position="27"/>
        <end position="44"/>
    </location>
</feature>
<dbReference type="InterPro" id="IPR007577">
    <property type="entry name" value="GlycoTrfase_DXD_sugar-bd_CS"/>
</dbReference>
<gene>
    <name evidence="2" type="ORF">M0812_22416</name>
</gene>
<dbReference type="Pfam" id="PF04488">
    <property type="entry name" value="Gly_transf_sug"/>
    <property type="match status" value="1"/>
</dbReference>
<dbReference type="InterPro" id="IPR039367">
    <property type="entry name" value="Och1-like"/>
</dbReference>
<accession>A0AAV7YZV3</accession>
<dbReference type="InterPro" id="IPR029044">
    <property type="entry name" value="Nucleotide-diphossugar_trans"/>
</dbReference>
<dbReference type="GO" id="GO:0000136">
    <property type="term" value="C:mannan polymerase complex"/>
    <property type="evidence" value="ECO:0007669"/>
    <property type="project" value="TreeGrafter"/>
</dbReference>
<evidence type="ECO:0000313" key="3">
    <source>
        <dbReference type="Proteomes" id="UP001146793"/>
    </source>
</evidence>
<keyword evidence="1" id="KW-0472">Membrane</keyword>
<protein>
    <submittedName>
        <fullName evidence="2">Initiation-specific alpha-16-mannosyltransferase</fullName>
    </submittedName>
</protein>
<dbReference type="GO" id="GO:0000009">
    <property type="term" value="F:alpha-1,6-mannosyltransferase activity"/>
    <property type="evidence" value="ECO:0007669"/>
    <property type="project" value="InterPro"/>
</dbReference>
<name>A0AAV7YZV3_9EUKA</name>
<dbReference type="PANTHER" id="PTHR31834">
    <property type="entry name" value="INITIATION-SPECIFIC ALPHA-1,6-MANNOSYLTRANSFERASE"/>
    <property type="match status" value="1"/>
</dbReference>
<dbReference type="PANTHER" id="PTHR31834:SF1">
    <property type="entry name" value="INITIATION-SPECIFIC ALPHA-1,6-MANNOSYLTRANSFERASE"/>
    <property type="match status" value="1"/>
</dbReference>
<keyword evidence="1" id="KW-0812">Transmembrane</keyword>
<dbReference type="Gene3D" id="3.90.550.20">
    <property type="match status" value="1"/>
</dbReference>
<dbReference type="EMBL" id="JANTQA010000047">
    <property type="protein sequence ID" value="KAJ3433457.1"/>
    <property type="molecule type" value="Genomic_DNA"/>
</dbReference>
<dbReference type="SUPFAM" id="SSF53448">
    <property type="entry name" value="Nucleotide-diphospho-sugar transferases"/>
    <property type="match status" value="1"/>
</dbReference>
<comment type="caution">
    <text evidence="2">The sequence shown here is derived from an EMBL/GenBank/DDBJ whole genome shotgun (WGS) entry which is preliminary data.</text>
</comment>
<reference evidence="2" key="1">
    <citation type="submission" date="2022-08" db="EMBL/GenBank/DDBJ databases">
        <title>Novel sulphate-reducing endosymbionts in the free-living metamonad Anaeramoeba.</title>
        <authorList>
            <person name="Jerlstrom-Hultqvist J."/>
            <person name="Cepicka I."/>
            <person name="Gallot-Lavallee L."/>
            <person name="Salas-Leiva D."/>
            <person name="Curtis B.A."/>
            <person name="Zahonova K."/>
            <person name="Pipaliya S."/>
            <person name="Dacks J."/>
            <person name="Roger A.J."/>
        </authorList>
    </citation>
    <scope>NUCLEOTIDE SEQUENCE</scope>
    <source>
        <strain evidence="2">Busselton2</strain>
    </source>
</reference>
<evidence type="ECO:0000256" key="1">
    <source>
        <dbReference type="SAM" id="Phobius"/>
    </source>
</evidence>
<dbReference type="AlphaFoldDB" id="A0AAV7YZV3"/>
<evidence type="ECO:0000313" key="2">
    <source>
        <dbReference type="EMBL" id="KAJ3433457.1"/>
    </source>
</evidence>
<dbReference type="Proteomes" id="UP001146793">
    <property type="component" value="Unassembled WGS sequence"/>
</dbReference>
<organism evidence="2 3">
    <name type="scientific">Anaeramoeba flamelloides</name>
    <dbReference type="NCBI Taxonomy" id="1746091"/>
    <lineage>
        <taxon>Eukaryota</taxon>
        <taxon>Metamonada</taxon>
        <taxon>Anaeramoebidae</taxon>
        <taxon>Anaeramoeba</taxon>
    </lineage>
</organism>
<proteinExistence type="predicted"/>